<dbReference type="InterPro" id="IPR005371">
    <property type="entry name" value="UPF0181"/>
</dbReference>
<reference evidence="2" key="1">
    <citation type="submission" date="2017-01" db="EMBL/GenBank/DDBJ databases">
        <title>Draft genome of the species Salinivibrio costicola subsp. alcaliphilus.</title>
        <authorList>
            <person name="Lopez-Hermoso C."/>
            <person name="De La Haba R."/>
            <person name="Sanchez-Porro C."/>
            <person name="Ventosa A."/>
        </authorList>
    </citation>
    <scope>NUCLEOTIDE SEQUENCE [LARGE SCALE GENOMIC DNA]</scope>
    <source>
        <strain evidence="2">CBH448</strain>
    </source>
</reference>
<comment type="caution">
    <text evidence="1">The sequence shown here is derived from an EMBL/GenBank/DDBJ whole genome shotgun (WGS) entry which is preliminary data.</text>
</comment>
<sequence length="55" mass="5889">MFDGVTLNHEQQQEAAERIHALMAKGMSSGEAIMQVANEIRSQAAQAAQASSSEE</sequence>
<keyword evidence="2" id="KW-1185">Reference proteome</keyword>
<dbReference type="Pfam" id="PF03701">
    <property type="entry name" value="UPF0181"/>
    <property type="match status" value="1"/>
</dbReference>
<protein>
    <recommendedName>
        <fullName evidence="3">YoaH family protein</fullName>
    </recommendedName>
</protein>
<accession>A0ABX3KTI1</accession>
<dbReference type="RefSeq" id="WP_077460953.1">
    <property type="nucleotide sequence ID" value="NZ_MUFR01000008.1"/>
</dbReference>
<evidence type="ECO:0008006" key="3">
    <source>
        <dbReference type="Google" id="ProtNLM"/>
    </source>
</evidence>
<dbReference type="Proteomes" id="UP000189431">
    <property type="component" value="Unassembled WGS sequence"/>
</dbReference>
<evidence type="ECO:0000313" key="2">
    <source>
        <dbReference type="Proteomes" id="UP000189431"/>
    </source>
</evidence>
<evidence type="ECO:0000313" key="1">
    <source>
        <dbReference type="EMBL" id="OOF34757.1"/>
    </source>
</evidence>
<dbReference type="EMBL" id="MUFR01000008">
    <property type="protein sequence ID" value="OOF34757.1"/>
    <property type="molecule type" value="Genomic_DNA"/>
</dbReference>
<organism evidence="1 2">
    <name type="scientific">Salinivibrio costicola subsp. alcaliphilus</name>
    <dbReference type="NCBI Taxonomy" id="272773"/>
    <lineage>
        <taxon>Bacteria</taxon>
        <taxon>Pseudomonadati</taxon>
        <taxon>Pseudomonadota</taxon>
        <taxon>Gammaproteobacteria</taxon>
        <taxon>Vibrionales</taxon>
        <taxon>Vibrionaceae</taxon>
        <taxon>Salinivibrio</taxon>
    </lineage>
</organism>
<gene>
    <name evidence="1" type="ORF">BZJ21_04355</name>
</gene>
<name>A0ABX3KTI1_SALCS</name>
<proteinExistence type="predicted"/>